<comment type="caution">
    <text evidence="2">The sequence shown here is derived from an EMBL/GenBank/DDBJ whole genome shotgun (WGS) entry which is preliminary data.</text>
</comment>
<dbReference type="InterPro" id="IPR035965">
    <property type="entry name" value="PAS-like_dom_sf"/>
</dbReference>
<dbReference type="Proteomes" id="UP000275076">
    <property type="component" value="Unassembled WGS sequence"/>
</dbReference>
<dbReference type="Gene3D" id="3.30.450.20">
    <property type="entry name" value="PAS domain"/>
    <property type="match status" value="1"/>
</dbReference>
<dbReference type="PROSITE" id="PS50112">
    <property type="entry name" value="PAS"/>
    <property type="match status" value="1"/>
</dbReference>
<evidence type="ECO:0000313" key="3">
    <source>
        <dbReference type="Proteomes" id="UP000275076"/>
    </source>
</evidence>
<proteinExistence type="predicted"/>
<keyword evidence="3" id="KW-1185">Reference proteome</keyword>
<reference evidence="2 3" key="1">
    <citation type="submission" date="2018-10" db="EMBL/GenBank/DDBJ databases">
        <title>Draft genome sequence of Bacillus salarius IM0101, isolated from a hypersaline soil in Inner Mongolia, China.</title>
        <authorList>
            <person name="Yamprayoonswat W."/>
            <person name="Boonvisut S."/>
            <person name="Jumpathong W."/>
            <person name="Sittihan S."/>
            <person name="Ruangsuj P."/>
            <person name="Wanthongcharoen S."/>
            <person name="Thongpramul N."/>
            <person name="Pimmason S."/>
            <person name="Yu B."/>
            <person name="Yasawong M."/>
        </authorList>
    </citation>
    <scope>NUCLEOTIDE SEQUENCE [LARGE SCALE GENOMIC DNA]</scope>
    <source>
        <strain evidence="2 3">IM0101</strain>
    </source>
</reference>
<accession>A0A428N6R0</accession>
<dbReference type="RefSeq" id="WP_125555214.1">
    <property type="nucleotide sequence ID" value="NZ_RBVX01000005.1"/>
</dbReference>
<dbReference type="InterPro" id="IPR000014">
    <property type="entry name" value="PAS"/>
</dbReference>
<protein>
    <submittedName>
        <fullName evidence="2">PAS domain S-box protein</fullName>
    </submittedName>
</protein>
<dbReference type="NCBIfam" id="TIGR00229">
    <property type="entry name" value="sensory_box"/>
    <property type="match status" value="1"/>
</dbReference>
<evidence type="ECO:0000313" key="2">
    <source>
        <dbReference type="EMBL" id="RSL33947.1"/>
    </source>
</evidence>
<dbReference type="EMBL" id="RBVX01000005">
    <property type="protein sequence ID" value="RSL33947.1"/>
    <property type="molecule type" value="Genomic_DNA"/>
</dbReference>
<organism evidence="2 3">
    <name type="scientific">Salibacterium salarium</name>
    <dbReference type="NCBI Taxonomy" id="284579"/>
    <lineage>
        <taxon>Bacteria</taxon>
        <taxon>Bacillati</taxon>
        <taxon>Bacillota</taxon>
        <taxon>Bacilli</taxon>
        <taxon>Bacillales</taxon>
        <taxon>Bacillaceae</taxon>
    </lineage>
</organism>
<dbReference type="CDD" id="cd00130">
    <property type="entry name" value="PAS"/>
    <property type="match status" value="1"/>
</dbReference>
<evidence type="ECO:0000259" key="1">
    <source>
        <dbReference type="PROSITE" id="PS50112"/>
    </source>
</evidence>
<dbReference type="AlphaFoldDB" id="A0A428N6R0"/>
<sequence length="68" mass="7854">MKADEVNQKEAASFSGQGIYEIENEIITYINEDFAAMLGYTRTELEGQKFVLLWRSALERKRRINLPG</sequence>
<feature type="domain" description="PAS" evidence="1">
    <location>
        <begin position="27"/>
        <end position="52"/>
    </location>
</feature>
<dbReference type="SUPFAM" id="SSF55785">
    <property type="entry name" value="PYP-like sensor domain (PAS domain)"/>
    <property type="match status" value="1"/>
</dbReference>
<gene>
    <name evidence="2" type="ORF">D7Z54_07460</name>
</gene>
<name>A0A428N6R0_9BACI</name>